<sequence length="213" mass="23981">MAPTGIATLPSLAEIVSLTRDFDTTLHYLREHGIFYEEMQCRNGTIMNLNHFSRDGLMWQCPSVSCGCTPGSGRQRLSVLTGSFFARCNVPLNEVLQVLWGILHRFSNESITSFTRSSGLTIQRLIRDFHLLIEADLHHNDVQIDSSSSSDESIVPRHRHYSEISDSRSDFSSSSDIEDDDSSYVDIEDNNGSDSNIEDNNSSDSDTDYIFEE</sequence>
<dbReference type="AlphaFoldDB" id="A0A8H7RTX5"/>
<comment type="caution">
    <text evidence="2">The sequence shown here is derived from an EMBL/GenBank/DDBJ whole genome shotgun (WGS) entry which is preliminary data.</text>
</comment>
<proteinExistence type="predicted"/>
<dbReference type="OrthoDB" id="2267424at2759"/>
<evidence type="ECO:0000313" key="3">
    <source>
        <dbReference type="Proteomes" id="UP000646827"/>
    </source>
</evidence>
<feature type="compositionally biased region" description="Low complexity" evidence="1">
    <location>
        <begin position="192"/>
        <end position="204"/>
    </location>
</feature>
<feature type="compositionally biased region" description="Acidic residues" evidence="1">
    <location>
        <begin position="176"/>
        <end position="191"/>
    </location>
</feature>
<gene>
    <name evidence="2" type="ORF">INT45_006672</name>
</gene>
<keyword evidence="3" id="KW-1185">Reference proteome</keyword>
<evidence type="ECO:0000256" key="1">
    <source>
        <dbReference type="SAM" id="MobiDB-lite"/>
    </source>
</evidence>
<protein>
    <submittedName>
        <fullName evidence="2">Uncharacterized protein</fullName>
    </submittedName>
</protein>
<feature type="region of interest" description="Disordered" evidence="1">
    <location>
        <begin position="143"/>
        <end position="213"/>
    </location>
</feature>
<dbReference type="EMBL" id="JAEPRB010000327">
    <property type="protein sequence ID" value="KAG2217106.1"/>
    <property type="molecule type" value="Genomic_DNA"/>
</dbReference>
<dbReference type="Proteomes" id="UP000646827">
    <property type="component" value="Unassembled WGS sequence"/>
</dbReference>
<evidence type="ECO:0000313" key="2">
    <source>
        <dbReference type="EMBL" id="KAG2217106.1"/>
    </source>
</evidence>
<organism evidence="2 3">
    <name type="scientific">Circinella minor</name>
    <dbReference type="NCBI Taxonomy" id="1195481"/>
    <lineage>
        <taxon>Eukaryota</taxon>
        <taxon>Fungi</taxon>
        <taxon>Fungi incertae sedis</taxon>
        <taxon>Mucoromycota</taxon>
        <taxon>Mucoromycotina</taxon>
        <taxon>Mucoromycetes</taxon>
        <taxon>Mucorales</taxon>
        <taxon>Lichtheimiaceae</taxon>
        <taxon>Circinella</taxon>
    </lineage>
</organism>
<name>A0A8H7RTX5_9FUNG</name>
<reference evidence="2 3" key="1">
    <citation type="submission" date="2020-12" db="EMBL/GenBank/DDBJ databases">
        <title>Metabolic potential, ecology and presence of endohyphal bacteria is reflected in genomic diversity of Mucoromycotina.</title>
        <authorList>
            <person name="Muszewska A."/>
            <person name="Okrasinska A."/>
            <person name="Steczkiewicz K."/>
            <person name="Drgas O."/>
            <person name="Orlowska M."/>
            <person name="Perlinska-Lenart U."/>
            <person name="Aleksandrzak-Piekarczyk T."/>
            <person name="Szatraj K."/>
            <person name="Zielenkiewicz U."/>
            <person name="Pilsyk S."/>
            <person name="Malc E."/>
            <person name="Mieczkowski P."/>
            <person name="Kruszewska J.S."/>
            <person name="Biernat P."/>
            <person name="Pawlowska J."/>
        </authorList>
    </citation>
    <scope>NUCLEOTIDE SEQUENCE [LARGE SCALE GENOMIC DNA]</scope>
    <source>
        <strain evidence="2 3">CBS 142.35</strain>
    </source>
</reference>
<accession>A0A8H7RTX5</accession>